<dbReference type="Proteomes" id="UP000244523">
    <property type="component" value="Unassembled WGS sequence"/>
</dbReference>
<accession>A0A2T6KIV8</accession>
<evidence type="ECO:0000256" key="1">
    <source>
        <dbReference type="SAM" id="Phobius"/>
    </source>
</evidence>
<dbReference type="GO" id="GO:0016020">
    <property type="term" value="C:membrane"/>
    <property type="evidence" value="ECO:0007669"/>
    <property type="project" value="InterPro"/>
</dbReference>
<feature type="transmembrane region" description="Helical" evidence="1">
    <location>
        <begin position="73"/>
        <end position="95"/>
    </location>
</feature>
<name>A0A2T6KIV8_9RHOB</name>
<feature type="transmembrane region" description="Helical" evidence="1">
    <location>
        <begin position="101"/>
        <end position="121"/>
    </location>
</feature>
<dbReference type="OrthoDB" id="9806302at2"/>
<dbReference type="AlphaFoldDB" id="A0A2T6KIV8"/>
<sequence length="131" mass="13900">MLGVIATGCAFPFLWFGGGLASSLFSSDPEVIRIGALFLKVEAVVLPIYVMLFSVNSLLQALKKAVWTMWIGIYRQGIGVALFNWLFGVVFDFGLTGVRDGIALAVITGLILSLAGVTRVAHARIGGLGLV</sequence>
<gene>
    <name evidence="2" type="ORF">C8N45_104276</name>
</gene>
<feature type="transmembrane region" description="Helical" evidence="1">
    <location>
        <begin position="31"/>
        <end position="52"/>
    </location>
</feature>
<keyword evidence="1" id="KW-0812">Transmembrane</keyword>
<evidence type="ECO:0008006" key="4">
    <source>
        <dbReference type="Google" id="ProtNLM"/>
    </source>
</evidence>
<dbReference type="GO" id="GO:0042910">
    <property type="term" value="F:xenobiotic transmembrane transporter activity"/>
    <property type="evidence" value="ECO:0007669"/>
    <property type="project" value="InterPro"/>
</dbReference>
<protein>
    <recommendedName>
        <fullName evidence="4">MatE protein</fullName>
    </recommendedName>
</protein>
<keyword evidence="1" id="KW-0472">Membrane</keyword>
<evidence type="ECO:0000313" key="2">
    <source>
        <dbReference type="EMBL" id="PUB15656.1"/>
    </source>
</evidence>
<dbReference type="GO" id="GO:0015297">
    <property type="term" value="F:antiporter activity"/>
    <property type="evidence" value="ECO:0007669"/>
    <property type="project" value="InterPro"/>
</dbReference>
<keyword evidence="1" id="KW-1133">Transmembrane helix</keyword>
<comment type="caution">
    <text evidence="2">The sequence shown here is derived from an EMBL/GenBank/DDBJ whole genome shotgun (WGS) entry which is preliminary data.</text>
</comment>
<evidence type="ECO:0000313" key="3">
    <source>
        <dbReference type="Proteomes" id="UP000244523"/>
    </source>
</evidence>
<organism evidence="2 3">
    <name type="scientific">Yoonia sediminilitoris</name>
    <dbReference type="NCBI Taxonomy" id="1286148"/>
    <lineage>
        <taxon>Bacteria</taxon>
        <taxon>Pseudomonadati</taxon>
        <taxon>Pseudomonadota</taxon>
        <taxon>Alphaproteobacteria</taxon>
        <taxon>Rhodobacterales</taxon>
        <taxon>Paracoccaceae</taxon>
        <taxon>Yoonia</taxon>
    </lineage>
</organism>
<dbReference type="EMBL" id="QBUD01000004">
    <property type="protein sequence ID" value="PUB15656.1"/>
    <property type="molecule type" value="Genomic_DNA"/>
</dbReference>
<proteinExistence type="predicted"/>
<keyword evidence="3" id="KW-1185">Reference proteome</keyword>
<reference evidence="2 3" key="1">
    <citation type="submission" date="2018-04" db="EMBL/GenBank/DDBJ databases">
        <title>Genomic Encyclopedia of Archaeal and Bacterial Type Strains, Phase II (KMG-II): from individual species to whole genera.</title>
        <authorList>
            <person name="Goeker M."/>
        </authorList>
    </citation>
    <scope>NUCLEOTIDE SEQUENCE [LARGE SCALE GENOMIC DNA]</scope>
    <source>
        <strain evidence="2 3">DSM 29955</strain>
    </source>
</reference>